<feature type="region of interest" description="Disordered" evidence="7">
    <location>
        <begin position="487"/>
        <end position="517"/>
    </location>
</feature>
<feature type="compositionally biased region" description="Basic residues" evidence="7">
    <location>
        <begin position="174"/>
        <end position="194"/>
    </location>
</feature>
<name>A0A8T0GV89_CERPU</name>
<dbReference type="Pfam" id="PF10513">
    <property type="entry name" value="EPL1"/>
    <property type="match status" value="1"/>
</dbReference>
<evidence type="ECO:0000313" key="10">
    <source>
        <dbReference type="Proteomes" id="UP000822688"/>
    </source>
</evidence>
<keyword evidence="5 6" id="KW-0539">Nucleus</keyword>
<feature type="region of interest" description="Disordered" evidence="7">
    <location>
        <begin position="1039"/>
        <end position="1063"/>
    </location>
</feature>
<keyword evidence="4 6" id="KW-0804">Transcription</keyword>
<gene>
    <name evidence="9" type="ORF">KC19_9G017000</name>
</gene>
<organism evidence="9 10">
    <name type="scientific">Ceratodon purpureus</name>
    <name type="common">Fire moss</name>
    <name type="synonym">Dicranum purpureum</name>
    <dbReference type="NCBI Taxonomy" id="3225"/>
    <lineage>
        <taxon>Eukaryota</taxon>
        <taxon>Viridiplantae</taxon>
        <taxon>Streptophyta</taxon>
        <taxon>Embryophyta</taxon>
        <taxon>Bryophyta</taxon>
        <taxon>Bryophytina</taxon>
        <taxon>Bryopsida</taxon>
        <taxon>Dicranidae</taxon>
        <taxon>Pseudoditrichales</taxon>
        <taxon>Ditrichaceae</taxon>
        <taxon>Ceratodon</taxon>
    </lineage>
</organism>
<dbReference type="CDD" id="cd20404">
    <property type="entry name" value="Tudor_Agenet_AtEML-like"/>
    <property type="match status" value="1"/>
</dbReference>
<feature type="region of interest" description="Disordered" evidence="7">
    <location>
        <begin position="151"/>
        <end position="197"/>
    </location>
</feature>
<dbReference type="PANTHER" id="PTHR14898">
    <property type="entry name" value="ENHANCER OF POLYCOMB"/>
    <property type="match status" value="1"/>
</dbReference>
<dbReference type="GO" id="GO:0035267">
    <property type="term" value="C:NuA4 histone acetyltransferase complex"/>
    <property type="evidence" value="ECO:0007669"/>
    <property type="project" value="InterPro"/>
</dbReference>
<keyword evidence="3 6" id="KW-0805">Transcription regulation</keyword>
<feature type="region of interest" description="Disordered" evidence="7">
    <location>
        <begin position="600"/>
        <end position="642"/>
    </location>
</feature>
<evidence type="ECO:0000256" key="1">
    <source>
        <dbReference type="ARBA" id="ARBA00004123"/>
    </source>
</evidence>
<feature type="region of interest" description="Disordered" evidence="7">
    <location>
        <begin position="347"/>
        <end position="381"/>
    </location>
</feature>
<evidence type="ECO:0000259" key="8">
    <source>
        <dbReference type="Pfam" id="PF10513"/>
    </source>
</evidence>
<evidence type="ECO:0000313" key="9">
    <source>
        <dbReference type="EMBL" id="KAG0560832.1"/>
    </source>
</evidence>
<evidence type="ECO:0000256" key="2">
    <source>
        <dbReference type="ARBA" id="ARBA00008035"/>
    </source>
</evidence>
<dbReference type="Proteomes" id="UP000822688">
    <property type="component" value="Chromosome 9"/>
</dbReference>
<feature type="compositionally biased region" description="Low complexity" evidence="7">
    <location>
        <begin position="1523"/>
        <end position="1532"/>
    </location>
</feature>
<feature type="region of interest" description="Disordered" evidence="7">
    <location>
        <begin position="1517"/>
        <end position="1537"/>
    </location>
</feature>
<protein>
    <recommendedName>
        <fullName evidence="6">Enhancer of polycomb-like protein</fullName>
    </recommendedName>
</protein>
<dbReference type="Gene3D" id="2.30.30.140">
    <property type="match status" value="1"/>
</dbReference>
<dbReference type="EMBL" id="CM026430">
    <property type="protein sequence ID" value="KAG0560832.1"/>
    <property type="molecule type" value="Genomic_DNA"/>
</dbReference>
<dbReference type="GO" id="GO:0006357">
    <property type="term" value="P:regulation of transcription by RNA polymerase II"/>
    <property type="evidence" value="ECO:0007669"/>
    <property type="project" value="InterPro"/>
</dbReference>
<feature type="region of interest" description="Disordered" evidence="7">
    <location>
        <begin position="1"/>
        <end position="26"/>
    </location>
</feature>
<dbReference type="GO" id="GO:0005634">
    <property type="term" value="C:nucleus"/>
    <property type="evidence" value="ECO:0007669"/>
    <property type="project" value="UniProtKB-SubCell"/>
</dbReference>
<feature type="compositionally biased region" description="Low complexity" evidence="7">
    <location>
        <begin position="1140"/>
        <end position="1150"/>
    </location>
</feature>
<comment type="similarity">
    <text evidence="2 6">Belongs to the enhancer of polycomb family.</text>
</comment>
<feature type="region of interest" description="Disordered" evidence="7">
    <location>
        <begin position="1702"/>
        <end position="1724"/>
    </location>
</feature>
<feature type="domain" description="Enhancer of polycomb-like N-terminal" evidence="8">
    <location>
        <begin position="1273"/>
        <end position="1371"/>
    </location>
</feature>
<evidence type="ECO:0000256" key="3">
    <source>
        <dbReference type="ARBA" id="ARBA00023015"/>
    </source>
</evidence>
<feature type="region of interest" description="Disordered" evidence="7">
    <location>
        <begin position="1077"/>
        <end position="1111"/>
    </location>
</feature>
<feature type="region of interest" description="Disordered" evidence="7">
    <location>
        <begin position="1129"/>
        <end position="1153"/>
    </location>
</feature>
<proteinExistence type="inferred from homology"/>
<sequence length="1779" mass="190765">MEAKAVTSGMTAMSRRSREHRASKNAGTIRETRFVSQLDIASTSKNPKVGILSPSDALEHGKDWVESPNLRRSSRFSEKPSAVYVSKGVEARGNGAKVHVQGVKNMSVAVLSGKSVVGVGGVSEAWRVEESAEAGGGVISVGGEALVGSSNGASAVSGSGGTPDGAGQANGRPLRGRPRGRHTTPAKKGGKRAKRLQEVSLTESDGARILGRRIKVFWRDEDRWFYGLVKAYNRGRRTHKIVYDDKEEEWVKLHEEKFKLQVLKGEVFGTQQEALLRQSLDETATESKIISLIGNGSTVLKQEFLDEEMIPTLANREVEAPVMTSNVHVPLSPVRVSESGLESAGFCYDGESRDESPKTRKGGSNVRGVEESEDASPMVSESADLEDPYAIDHTSISDSLVMFMRSKQSVMESRKAAATSIVVTASESKAAGAKSVTEVSLSVEAPLCRETRDSVEISDVAVASVEASGVVLDPAPSEGCTFEARDAGEEMSCEDGEGSGNPESPGHGDGGGLDPRFECGRQNVAEVLESSDVGGLHTSGHGNSEHGAGEAVDLSDADRMVVDAVMGIREEAECVGLESGEDAVWNAADDVGESGDRVVESSVGREVGPHSEESHLIGSAPTQGLASVGEPEPGRSIGESGHSTTHVESLWLLRTGRFISWSIGTNLVNIDCAIGGQDVAFWILGVDNVWRCVPYLTLFVDVILEGDRSKGSGSSACPRRCHGEQSAKGISLRRSVLSAVFSRSRGSPGLTCPSSALGSARIVLHGSRTPSGGSNPETFLRQGIDSEAVEGANEGCFRPPCASSGMLANEQCCNQKVVEQACDPTRVEQARSDVADLPVLEVLECEDGKVERLGDVVVDCASDPGYSQADACESFLAAPSPMSAEDDVVRETDVAVVAGSGAGLTEVQIGSAVEGEDEGGLACYRSWKSVKRGFSQITPEELGSNGLGSGGMLQGLLDSELGCMAVTKRQKVHVESLSSRECEDVKEVEKEASVQEIEMREEPNTRSVDTGNCESAVPRVNVLKLRKCSTGKGGWRVAGNSGMADRSMMQSGGGEPLTPSSIPDRKRAFRECMESNPAGIVEENGHGASLREGPRANGHEGSNGNGPDEVKVKVKGMWSNCEVSSIQDAPYNPRKRFKQGSTSSGSSDDSYAPECRADEAYPSLKSGGKVYLNSVCQGCLANVLVVQHDRGWRERGATVELRSCNGQGWMLVISVRGENMYAYKAEQAMATGSTNRHNHAIVWKGGKGWSLEFEDKKQWQVFKEVHEECYRRNGKMSSVRHIPIPGVRHIEEVAPRSPGCQFARPYSRYIRRAEDEVEVALGKSRVVYDMDSEDEQWLAQINTERANARGTRTRPLIAEETLERVMDKLEKDAYLYQQQERGMELDPNDVGAESCTGLATQEVIKVIYGYWVEKRTRKGMPLVRHFQPPAWELYQKRVKAWEREIAALQVQQPFASVQQLAEEVRKPPLFAFCLRPRGLEVQPKLSKQKSHKKQPWSGSAPRAWVGLGSLDGSLDRRQYYTEPGNGPLSGPRRPGRPRLTEVAGANLSGTFNAVVRTPPVPAGGIPATEYRSSSLNDYAHRRAGMGKKVGRKARRQRLLAAAQESRRKRLLMRDVSSIESQEASDLALAAARARSVADAARARAQALYAVADAAMHKAVAAVIEADALHAAELAGNAEAAEAPAAGEKPAVGPTFGSWRRGVAGNTLGGSGTKGSGSRHGVESDGEDALLPVASWSQELGAGLGTRLLNKDAEMEGVMVTRSVHVDGPGVDVGLVRARG</sequence>
<evidence type="ECO:0000256" key="4">
    <source>
        <dbReference type="ARBA" id="ARBA00023163"/>
    </source>
</evidence>
<feature type="region of interest" description="Disordered" evidence="7">
    <location>
        <begin position="533"/>
        <end position="553"/>
    </location>
</feature>
<evidence type="ECO:0000256" key="6">
    <source>
        <dbReference type="RuleBase" id="RU361124"/>
    </source>
</evidence>
<reference evidence="9" key="1">
    <citation type="submission" date="2020-06" db="EMBL/GenBank/DDBJ databases">
        <title>WGS assembly of Ceratodon purpureus strain R40.</title>
        <authorList>
            <person name="Carey S.B."/>
            <person name="Jenkins J."/>
            <person name="Shu S."/>
            <person name="Lovell J.T."/>
            <person name="Sreedasyam A."/>
            <person name="Maumus F."/>
            <person name="Tiley G.P."/>
            <person name="Fernandez-Pozo N."/>
            <person name="Barry K."/>
            <person name="Chen C."/>
            <person name="Wang M."/>
            <person name="Lipzen A."/>
            <person name="Daum C."/>
            <person name="Saski C.A."/>
            <person name="Payton A.C."/>
            <person name="Mcbreen J.C."/>
            <person name="Conrad R.E."/>
            <person name="Kollar L.M."/>
            <person name="Olsson S."/>
            <person name="Huttunen S."/>
            <person name="Landis J.B."/>
            <person name="Wickett N.J."/>
            <person name="Johnson M.G."/>
            <person name="Rensing S.A."/>
            <person name="Grimwood J."/>
            <person name="Schmutz J."/>
            <person name="Mcdaniel S.F."/>
        </authorList>
    </citation>
    <scope>NUCLEOTIDE SEQUENCE</scope>
    <source>
        <strain evidence="9">R40</strain>
    </source>
</reference>
<evidence type="ECO:0000256" key="7">
    <source>
        <dbReference type="SAM" id="MobiDB-lite"/>
    </source>
</evidence>
<accession>A0A8T0GV89</accession>
<evidence type="ECO:0000256" key="5">
    <source>
        <dbReference type="ARBA" id="ARBA00023242"/>
    </source>
</evidence>
<dbReference type="InterPro" id="IPR024943">
    <property type="entry name" value="Enhancer_polycomb"/>
</dbReference>
<comment type="caution">
    <text evidence="9">The sequence shown here is derived from an EMBL/GenBank/DDBJ whole genome shotgun (WGS) entry which is preliminary data.</text>
</comment>
<comment type="subcellular location">
    <subcellularLocation>
        <location evidence="1 6">Nucleus</location>
    </subcellularLocation>
</comment>
<dbReference type="InterPro" id="IPR019542">
    <property type="entry name" value="Enhancer_polycomb-like_N"/>
</dbReference>
<keyword evidence="10" id="KW-1185">Reference proteome</keyword>